<feature type="region of interest" description="Disordered" evidence="17">
    <location>
        <begin position="527"/>
        <end position="550"/>
    </location>
</feature>
<dbReference type="OrthoDB" id="248923at2759"/>
<evidence type="ECO:0000256" key="12">
    <source>
        <dbReference type="ARBA" id="ARBA00022840"/>
    </source>
</evidence>
<comment type="caution">
    <text evidence="19">The sequence shown here is derived from an EMBL/GenBank/DDBJ whole genome shotgun (WGS) entry which is preliminary data.</text>
</comment>
<dbReference type="PANTHER" id="PTHR48012">
    <property type="entry name" value="STERILE20-LIKE KINASE, ISOFORM B-RELATED"/>
    <property type="match status" value="1"/>
</dbReference>
<dbReference type="FunFam" id="1.10.510.10:FF:000411">
    <property type="entry name" value="Probable Ste20-like kinase Don3"/>
    <property type="match status" value="1"/>
</dbReference>
<dbReference type="PROSITE" id="PS00107">
    <property type="entry name" value="PROTEIN_KINASE_ATP"/>
    <property type="match status" value="1"/>
</dbReference>
<keyword evidence="13" id="KW-0460">Magnesium</keyword>
<dbReference type="AlphaFoldDB" id="A0A9P6NCP4"/>
<evidence type="ECO:0000313" key="20">
    <source>
        <dbReference type="Proteomes" id="UP000886653"/>
    </source>
</evidence>
<accession>A0A9P6NCP4</accession>
<evidence type="ECO:0000256" key="17">
    <source>
        <dbReference type="SAM" id="MobiDB-lite"/>
    </source>
</evidence>
<dbReference type="InterPro" id="IPR050629">
    <property type="entry name" value="STE20/SPS1-PAK"/>
</dbReference>
<evidence type="ECO:0000256" key="10">
    <source>
        <dbReference type="ARBA" id="ARBA00022741"/>
    </source>
</evidence>
<dbReference type="InterPro" id="IPR000719">
    <property type="entry name" value="Prot_kinase_dom"/>
</dbReference>
<evidence type="ECO:0000256" key="14">
    <source>
        <dbReference type="ARBA" id="ARBA00047899"/>
    </source>
</evidence>
<keyword evidence="11" id="KW-0418">Kinase</keyword>
<keyword evidence="10 16" id="KW-0547">Nucleotide-binding</keyword>
<evidence type="ECO:0000256" key="9">
    <source>
        <dbReference type="ARBA" id="ARBA00022723"/>
    </source>
</evidence>
<evidence type="ECO:0000256" key="15">
    <source>
        <dbReference type="ARBA" id="ARBA00048679"/>
    </source>
</evidence>
<dbReference type="SUPFAM" id="SSF56112">
    <property type="entry name" value="Protein kinase-like (PK-like)"/>
    <property type="match status" value="1"/>
</dbReference>
<comment type="catalytic activity">
    <reaction evidence="15">
        <text>L-seryl-[protein] + ATP = O-phospho-L-seryl-[protein] + ADP + H(+)</text>
        <dbReference type="Rhea" id="RHEA:17989"/>
        <dbReference type="Rhea" id="RHEA-COMP:9863"/>
        <dbReference type="Rhea" id="RHEA-COMP:11604"/>
        <dbReference type="ChEBI" id="CHEBI:15378"/>
        <dbReference type="ChEBI" id="CHEBI:29999"/>
        <dbReference type="ChEBI" id="CHEBI:30616"/>
        <dbReference type="ChEBI" id="CHEBI:83421"/>
        <dbReference type="ChEBI" id="CHEBI:456216"/>
        <dbReference type="EC" id="2.7.11.1"/>
    </reaction>
</comment>
<evidence type="ECO:0000256" key="2">
    <source>
        <dbReference type="ARBA" id="ARBA00004496"/>
    </source>
</evidence>
<reference evidence="19" key="1">
    <citation type="submission" date="2013-11" db="EMBL/GenBank/DDBJ databases">
        <title>Genome sequence of the fusiform rust pathogen reveals effectors for host alternation and coevolution with pine.</title>
        <authorList>
            <consortium name="DOE Joint Genome Institute"/>
            <person name="Smith K."/>
            <person name="Pendleton A."/>
            <person name="Kubisiak T."/>
            <person name="Anderson C."/>
            <person name="Salamov A."/>
            <person name="Aerts A."/>
            <person name="Riley R."/>
            <person name="Clum A."/>
            <person name="Lindquist E."/>
            <person name="Ence D."/>
            <person name="Campbell M."/>
            <person name="Kronenberg Z."/>
            <person name="Feau N."/>
            <person name="Dhillon B."/>
            <person name="Hamelin R."/>
            <person name="Burleigh J."/>
            <person name="Smith J."/>
            <person name="Yandell M."/>
            <person name="Nelson C."/>
            <person name="Grigoriev I."/>
            <person name="Davis J."/>
        </authorList>
    </citation>
    <scope>NUCLEOTIDE SEQUENCE</scope>
    <source>
        <strain evidence="19">G11</strain>
    </source>
</reference>
<organism evidence="19 20">
    <name type="scientific">Cronartium quercuum f. sp. fusiforme G11</name>
    <dbReference type="NCBI Taxonomy" id="708437"/>
    <lineage>
        <taxon>Eukaryota</taxon>
        <taxon>Fungi</taxon>
        <taxon>Dikarya</taxon>
        <taxon>Basidiomycota</taxon>
        <taxon>Pucciniomycotina</taxon>
        <taxon>Pucciniomycetes</taxon>
        <taxon>Pucciniales</taxon>
        <taxon>Coleosporiaceae</taxon>
        <taxon>Cronartium</taxon>
    </lineage>
</organism>
<evidence type="ECO:0000256" key="5">
    <source>
        <dbReference type="ARBA" id="ARBA00022490"/>
    </source>
</evidence>
<dbReference type="Pfam" id="PF00069">
    <property type="entry name" value="Pkinase"/>
    <property type="match status" value="1"/>
</dbReference>
<comment type="catalytic activity">
    <reaction evidence="14">
        <text>L-threonyl-[protein] + ATP = O-phospho-L-threonyl-[protein] + ADP + H(+)</text>
        <dbReference type="Rhea" id="RHEA:46608"/>
        <dbReference type="Rhea" id="RHEA-COMP:11060"/>
        <dbReference type="Rhea" id="RHEA-COMP:11605"/>
        <dbReference type="ChEBI" id="CHEBI:15378"/>
        <dbReference type="ChEBI" id="CHEBI:30013"/>
        <dbReference type="ChEBI" id="CHEBI:30616"/>
        <dbReference type="ChEBI" id="CHEBI:61977"/>
        <dbReference type="ChEBI" id="CHEBI:456216"/>
        <dbReference type="EC" id="2.7.11.1"/>
    </reaction>
</comment>
<keyword evidence="5" id="KW-0963">Cytoplasm</keyword>
<dbReference type="PANTHER" id="PTHR48012:SF10">
    <property type="entry name" value="FI20177P1"/>
    <property type="match status" value="1"/>
</dbReference>
<dbReference type="PROSITE" id="PS50011">
    <property type="entry name" value="PROTEIN_KINASE_DOM"/>
    <property type="match status" value="1"/>
</dbReference>
<feature type="binding site" evidence="16">
    <location>
        <position position="230"/>
    </location>
    <ligand>
        <name>ATP</name>
        <dbReference type="ChEBI" id="CHEBI:30616"/>
    </ligand>
</feature>
<keyword evidence="8" id="KW-0808">Transferase</keyword>
<proteinExistence type="inferred from homology"/>
<evidence type="ECO:0000256" key="16">
    <source>
        <dbReference type="PROSITE-ProRule" id="PRU10141"/>
    </source>
</evidence>
<dbReference type="GO" id="GO:0005737">
    <property type="term" value="C:cytoplasm"/>
    <property type="evidence" value="ECO:0007669"/>
    <property type="project" value="UniProtKB-SubCell"/>
</dbReference>
<evidence type="ECO:0000259" key="18">
    <source>
        <dbReference type="PROSITE" id="PS50011"/>
    </source>
</evidence>
<dbReference type="GO" id="GO:0005524">
    <property type="term" value="F:ATP binding"/>
    <property type="evidence" value="ECO:0007669"/>
    <property type="project" value="UniProtKB-UniRule"/>
</dbReference>
<feature type="region of interest" description="Disordered" evidence="17">
    <location>
        <begin position="951"/>
        <end position="978"/>
    </location>
</feature>
<dbReference type="EC" id="2.7.11.1" evidence="4"/>
<keyword evidence="9" id="KW-0479">Metal-binding</keyword>
<keyword evidence="20" id="KW-1185">Reference proteome</keyword>
<evidence type="ECO:0000256" key="1">
    <source>
        <dbReference type="ARBA" id="ARBA00001946"/>
    </source>
</evidence>
<comment type="subcellular location">
    <subcellularLocation>
        <location evidence="2">Cytoplasm</location>
    </subcellularLocation>
</comment>
<keyword evidence="7" id="KW-0597">Phosphoprotein</keyword>
<keyword evidence="12 16" id="KW-0067">ATP-binding</keyword>
<evidence type="ECO:0000256" key="4">
    <source>
        <dbReference type="ARBA" id="ARBA00012513"/>
    </source>
</evidence>
<gene>
    <name evidence="19" type="ORF">CROQUDRAFT_663617</name>
</gene>
<dbReference type="InterPro" id="IPR011009">
    <property type="entry name" value="Kinase-like_dom_sf"/>
</dbReference>
<keyword evidence="6" id="KW-0723">Serine/threonine-protein kinase</keyword>
<feature type="compositionally biased region" description="Polar residues" evidence="17">
    <location>
        <begin position="956"/>
        <end position="965"/>
    </location>
</feature>
<evidence type="ECO:0000256" key="7">
    <source>
        <dbReference type="ARBA" id="ARBA00022553"/>
    </source>
</evidence>
<comment type="cofactor">
    <cofactor evidence="1">
        <name>Mg(2+)</name>
        <dbReference type="ChEBI" id="CHEBI:18420"/>
    </cofactor>
</comment>
<evidence type="ECO:0000256" key="13">
    <source>
        <dbReference type="ARBA" id="ARBA00022842"/>
    </source>
</evidence>
<dbReference type="CDD" id="cd06609">
    <property type="entry name" value="STKc_MST3_like"/>
    <property type="match status" value="1"/>
</dbReference>
<name>A0A9P6NCP4_9BASI</name>
<evidence type="ECO:0000256" key="11">
    <source>
        <dbReference type="ARBA" id="ARBA00022777"/>
    </source>
</evidence>
<evidence type="ECO:0000256" key="6">
    <source>
        <dbReference type="ARBA" id="ARBA00022527"/>
    </source>
</evidence>
<dbReference type="Gene3D" id="1.10.510.10">
    <property type="entry name" value="Transferase(Phosphotransferase) domain 1"/>
    <property type="match status" value="1"/>
</dbReference>
<evidence type="ECO:0000256" key="8">
    <source>
        <dbReference type="ARBA" id="ARBA00022679"/>
    </source>
</evidence>
<dbReference type="SMART" id="SM00220">
    <property type="entry name" value="S_TKc"/>
    <property type="match status" value="1"/>
</dbReference>
<feature type="domain" description="Protein kinase" evidence="18">
    <location>
        <begin position="201"/>
        <end position="459"/>
    </location>
</feature>
<dbReference type="InterPro" id="IPR017441">
    <property type="entry name" value="Protein_kinase_ATP_BS"/>
</dbReference>
<dbReference type="EMBL" id="MU167379">
    <property type="protein sequence ID" value="KAG0141603.1"/>
    <property type="molecule type" value="Genomic_DNA"/>
</dbReference>
<feature type="region of interest" description="Disordered" evidence="17">
    <location>
        <begin position="670"/>
        <end position="693"/>
    </location>
</feature>
<comment type="similarity">
    <text evidence="3">Belongs to the protein kinase superfamily. STE Ser/Thr protein kinase family. STE20 subfamily.</text>
</comment>
<feature type="region of interest" description="Disordered" evidence="17">
    <location>
        <begin position="125"/>
        <end position="147"/>
    </location>
</feature>
<evidence type="ECO:0000256" key="3">
    <source>
        <dbReference type="ARBA" id="ARBA00008874"/>
    </source>
</evidence>
<dbReference type="GO" id="GO:0004674">
    <property type="term" value="F:protein serine/threonine kinase activity"/>
    <property type="evidence" value="ECO:0007669"/>
    <property type="project" value="UniProtKB-KW"/>
</dbReference>
<protein>
    <recommendedName>
        <fullName evidence="4">non-specific serine/threonine protein kinase</fullName>
        <ecNumber evidence="4">2.7.11.1</ecNumber>
    </recommendedName>
</protein>
<dbReference type="Proteomes" id="UP000886653">
    <property type="component" value="Unassembled WGS sequence"/>
</dbReference>
<evidence type="ECO:0000313" key="19">
    <source>
        <dbReference type="EMBL" id="KAG0141603.1"/>
    </source>
</evidence>
<sequence>MIERQVDNQLNPTILAADPTNLIRDLPLRKHSPAQVTVVSVPVQGNRDSPLQPQSPIRAFHPSQPPRLSSSFSFTTEIFSVGIIPLVPVPISFTAFRLESPPETEHIQVHNSTTSSLAFLERTDSDLASSQSPLHPQLEPSKGERKSLKRVANLPEHVIDQPSHERPDQKMGALPHQAHLSPASVHPSTLSKSPNDLGKRYKLLEKLGHGNFGVVYKALDQVTGEIVAVKQIDLENSDDDISEIQKEISHLSDCDSEFIVRYYGSFVRGYKLWIVMEYLSGGSCLDLLKPGPFPESAIQTVIHELLLGLEYLHSKKKIHRDIKSANILVSAKGKVKLADFGVATQLSNNKSRRNTFVGTPFWMAPEVIKQSSYDEKADIWSLGITAIELAKGQPPLAEYHPLRVLFLIPKAKSPTLADNLDAEQIQHFSEEFKDFINYCLLKDVKQRPTALELLNHPFIRKDQQTSHAFNANLKKNLTGLLANGHKLLGGHPHLDQAVANKGTTSLVELIDRHSVWKAKKLLQKSQSHLDSHTSTSKAKRSQNGSQSTIDFKSMKTIAETDTIASSWNYQSTIRPETVIKNILNEADTELVEQQIQLVEENDLSQLEVDVDIDVSTEEDELEAAREAMSASPLRTTLGVPAGHDGNDLLDSETRFARSISTSPSAYLLDVRSRSRIPGASPPGSPTLATTNSKRTNRFTLDHFALQTRSGDVAEVLDGSHTVKPVKSIKPQSLNARLAQMHLEEPSKASRMPANDEIPELDYLTVIRKEPQETRHDVGEMITSLVLVPILDKTILDCSERKDEEEPLRLIKSGFMKLAQENPDLGRTLLLNLISGLHENASIREELLKRNALFVSDRSEEALPVSKPVMIPVSPTERPTGPIKVTAGQLNAALREQTVIADQESDEQIDHDSGSVNEWKAKLEADSVSIDNSARRSAAQLVERKARQALEADNARKFSSSSTTVDDCQHPTPDPPRSSISELLYSRWLDGLKKSLGHNHL</sequence>
<dbReference type="GO" id="GO:0046872">
    <property type="term" value="F:metal ion binding"/>
    <property type="evidence" value="ECO:0007669"/>
    <property type="project" value="UniProtKB-KW"/>
</dbReference>